<evidence type="ECO:0000313" key="1">
    <source>
        <dbReference type="EMBL" id="ODA30976.1"/>
    </source>
</evidence>
<gene>
    <name evidence="1" type="ORF">A6X21_23275</name>
</gene>
<protein>
    <submittedName>
        <fullName evidence="1">Uncharacterized protein</fullName>
    </submittedName>
</protein>
<organism evidence="1 2">
    <name type="scientific">Planctopirus hydrillae</name>
    <dbReference type="NCBI Taxonomy" id="1841610"/>
    <lineage>
        <taxon>Bacteria</taxon>
        <taxon>Pseudomonadati</taxon>
        <taxon>Planctomycetota</taxon>
        <taxon>Planctomycetia</taxon>
        <taxon>Planctomycetales</taxon>
        <taxon>Planctomycetaceae</taxon>
        <taxon>Planctopirus</taxon>
    </lineage>
</organism>
<dbReference type="Proteomes" id="UP000094828">
    <property type="component" value="Unassembled WGS sequence"/>
</dbReference>
<dbReference type="EMBL" id="LYDR01000095">
    <property type="protein sequence ID" value="ODA30976.1"/>
    <property type="molecule type" value="Genomic_DNA"/>
</dbReference>
<accession>A0A1C3ECJ4</accession>
<keyword evidence="2" id="KW-1185">Reference proteome</keyword>
<reference evidence="1 2" key="1">
    <citation type="submission" date="2016-05" db="EMBL/GenBank/DDBJ databases">
        <title>Genomic and physiological characterization of Planctopirus sp. isolated from fresh water lake.</title>
        <authorList>
            <person name="Subhash Y."/>
            <person name="Ramana C."/>
        </authorList>
    </citation>
    <scope>NUCLEOTIDE SEQUENCE [LARGE SCALE GENOMIC DNA]</scope>
    <source>
        <strain evidence="1 2">JC280</strain>
    </source>
</reference>
<proteinExistence type="predicted"/>
<sequence>MLSESSNKFAISNQSPMIWGQTRTFDPSHATSVTSQNSAPTKLCAEDRSKLQAWHTQCYLSSKACYTVAVVSGLRHLPMAIL</sequence>
<comment type="caution">
    <text evidence="1">The sequence shown here is derived from an EMBL/GenBank/DDBJ whole genome shotgun (WGS) entry which is preliminary data.</text>
</comment>
<name>A0A1C3ECJ4_9PLAN</name>
<evidence type="ECO:0000313" key="2">
    <source>
        <dbReference type="Proteomes" id="UP000094828"/>
    </source>
</evidence>
<dbReference type="AlphaFoldDB" id="A0A1C3ECJ4"/>